<dbReference type="KEGG" id="cfj:CFIO01_07877"/>
<dbReference type="GO" id="GO:0043531">
    <property type="term" value="F:ADP binding"/>
    <property type="evidence" value="ECO:0007669"/>
    <property type="project" value="InterPro"/>
</dbReference>
<dbReference type="PANTHER" id="PTHR35205">
    <property type="entry name" value="NB-ARC AND TPR DOMAIN PROTEIN"/>
    <property type="match status" value="1"/>
</dbReference>
<dbReference type="STRING" id="1445577.A0A010Q7N5"/>
<name>A0A010Q7N5_9PEZI</name>
<feature type="domain" description="NB-ARC" evidence="2">
    <location>
        <begin position="215"/>
        <end position="352"/>
    </location>
</feature>
<evidence type="ECO:0000256" key="1">
    <source>
        <dbReference type="SAM" id="MobiDB-lite"/>
    </source>
</evidence>
<protein>
    <recommendedName>
        <fullName evidence="2">NB-ARC domain-containing protein</fullName>
    </recommendedName>
</protein>
<evidence type="ECO:0000313" key="3">
    <source>
        <dbReference type="EMBL" id="EXF75842.1"/>
    </source>
</evidence>
<dbReference type="HOGENOM" id="CLU_000288_125_7_1"/>
<dbReference type="PANTHER" id="PTHR35205:SF1">
    <property type="entry name" value="ZU5 DOMAIN-CONTAINING PROTEIN"/>
    <property type="match status" value="1"/>
</dbReference>
<reference evidence="3 4" key="1">
    <citation type="submission" date="2014-02" db="EMBL/GenBank/DDBJ databases">
        <title>The genome sequence of Colletotrichum fioriniae PJ7.</title>
        <authorList>
            <person name="Baroncelli R."/>
            <person name="Thon M.R."/>
        </authorList>
    </citation>
    <scope>NUCLEOTIDE SEQUENCE [LARGE SCALE GENOMIC DNA]</scope>
    <source>
        <strain evidence="3 4">PJ7</strain>
    </source>
</reference>
<dbReference type="SUPFAM" id="SSF52540">
    <property type="entry name" value="P-loop containing nucleoside triphosphate hydrolases"/>
    <property type="match status" value="1"/>
</dbReference>
<accession>A0A010Q7N5</accession>
<evidence type="ECO:0000313" key="4">
    <source>
        <dbReference type="Proteomes" id="UP000020467"/>
    </source>
</evidence>
<gene>
    <name evidence="3" type="ORF">CFIO01_07877</name>
</gene>
<dbReference type="AlphaFoldDB" id="A0A010Q7N5"/>
<dbReference type="Proteomes" id="UP000020467">
    <property type="component" value="Unassembled WGS sequence"/>
</dbReference>
<keyword evidence="4" id="KW-1185">Reference proteome</keyword>
<dbReference type="InterPro" id="IPR002182">
    <property type="entry name" value="NB-ARC"/>
</dbReference>
<dbReference type="InterPro" id="IPR027417">
    <property type="entry name" value="P-loop_NTPase"/>
</dbReference>
<proteinExistence type="predicted"/>
<feature type="compositionally biased region" description="Basic and acidic residues" evidence="1">
    <location>
        <begin position="1"/>
        <end position="10"/>
    </location>
</feature>
<organism evidence="3 4">
    <name type="scientific">Colletotrichum fioriniae PJ7</name>
    <dbReference type="NCBI Taxonomy" id="1445577"/>
    <lineage>
        <taxon>Eukaryota</taxon>
        <taxon>Fungi</taxon>
        <taxon>Dikarya</taxon>
        <taxon>Ascomycota</taxon>
        <taxon>Pezizomycotina</taxon>
        <taxon>Sordariomycetes</taxon>
        <taxon>Hypocreomycetidae</taxon>
        <taxon>Glomerellales</taxon>
        <taxon>Glomerellaceae</taxon>
        <taxon>Colletotrichum</taxon>
        <taxon>Colletotrichum acutatum species complex</taxon>
    </lineage>
</organism>
<dbReference type="Pfam" id="PF00931">
    <property type="entry name" value="NB-ARC"/>
    <property type="match status" value="1"/>
</dbReference>
<dbReference type="InterPro" id="IPR011990">
    <property type="entry name" value="TPR-like_helical_dom_sf"/>
</dbReference>
<dbReference type="SUPFAM" id="SSF48452">
    <property type="entry name" value="TPR-like"/>
    <property type="match status" value="2"/>
</dbReference>
<evidence type="ECO:0000259" key="2">
    <source>
        <dbReference type="Pfam" id="PF00931"/>
    </source>
</evidence>
<sequence length="897" mass="102241">MEQSEMEAHFARQWASTSKSGTERMEPNDRRTIKIFRNYDDIKEDFFEGLDDTHQDLGMLEPRLIALPDEEATRRITQMLKKLGRACQTFQFHAGQSSTPSKGEKEACFEIFVSMTRFLSDAIRFLRDAGDISSLSSPHGHAQGSWVKLTDMYDSVQAEIDEWLKEIEKMAEIAQRQATMLSFLALSPRSFTDKAKLPCYVLPTASTNRFFNRDEVIEEIDHQLGEQRIDGLRSLALYGMGGVGKSHVALKYIEKKKAEKGLTAIFWVHAENIISFQQSFTDIALRLDLPGAQRTLHDENRLIVKDWLQQTECKWLIVYDNVESFDLLRANWPLPGSQGLALITTRNHSLAFDPASGGLEVPSWNTENGTKFLLHLLSGHISADLLANEAKSAYSLAERLSGHALAISNMSGLIQRRSWSISQLLDNYGSNLNFKDGLEAVWKVSFQNLKPDSAALLAAFSYCAPDSIPHSLFELQEAEDFPDSLLWFLDVDRGIAPDGKRVSQEARRQNGNDVQYVGAMSAVGTARIAAQELFQARKEARSRVLRLHEDLRNVGSMRTVGIHLFKIPFIPADFSSRFLLEQQTWPELEDLVEVGKLALATLPEQDPELYNLTSPDTYIGQMWARRGHYRLAIEVMVSARNMKLKAPQEDHQNLSWMANNISAFFSCLGEYETALEWQETSKVSWERWAKSENVEFHWHPNQRYGKGRTLAYMKRYDEARTDIDESLEDMMTTKPVIWGTAGPCQFARARLAMFEGDFKLAELLFQKAQSIWLTGNSSRTSDFYAATIYRMGCCALLEGEVERAAKYLQDAMAITSLRKDIQVGEHARCLYKLSEALYQIPGRELEADGLLKEAEELYWKRVEKPKGVSEEDHAEYEVPQIHPQEEDYDSLVYMLWR</sequence>
<dbReference type="EMBL" id="JARH01000877">
    <property type="protein sequence ID" value="EXF75842.1"/>
    <property type="molecule type" value="Genomic_DNA"/>
</dbReference>
<dbReference type="Gene3D" id="1.25.40.10">
    <property type="entry name" value="Tetratricopeptide repeat domain"/>
    <property type="match status" value="1"/>
</dbReference>
<feature type="region of interest" description="Disordered" evidence="1">
    <location>
        <begin position="1"/>
        <end position="29"/>
    </location>
</feature>
<comment type="caution">
    <text evidence="3">The sequence shown here is derived from an EMBL/GenBank/DDBJ whole genome shotgun (WGS) entry which is preliminary data.</text>
</comment>
<dbReference type="Gene3D" id="3.40.50.300">
    <property type="entry name" value="P-loop containing nucleotide triphosphate hydrolases"/>
    <property type="match status" value="1"/>
</dbReference>
<dbReference type="eggNOG" id="KOG4658">
    <property type="taxonomic scope" value="Eukaryota"/>
</dbReference>
<dbReference type="OrthoDB" id="6161812at2759"/>